<dbReference type="AlphaFoldDB" id="A0A372MBN2"/>
<organism evidence="4 5">
    <name type="scientific">Streptomyces triticagri</name>
    <dbReference type="NCBI Taxonomy" id="2293568"/>
    <lineage>
        <taxon>Bacteria</taxon>
        <taxon>Bacillati</taxon>
        <taxon>Actinomycetota</taxon>
        <taxon>Actinomycetes</taxon>
        <taxon>Kitasatosporales</taxon>
        <taxon>Streptomycetaceae</taxon>
        <taxon>Streptomyces</taxon>
    </lineage>
</organism>
<gene>
    <name evidence="4" type="ORF">DY218_02200</name>
</gene>
<dbReference type="SUPFAM" id="SSF46689">
    <property type="entry name" value="Homeodomain-like"/>
    <property type="match status" value="1"/>
</dbReference>
<dbReference type="GO" id="GO:0000976">
    <property type="term" value="F:transcription cis-regulatory region binding"/>
    <property type="evidence" value="ECO:0007669"/>
    <property type="project" value="TreeGrafter"/>
</dbReference>
<dbReference type="GO" id="GO:0003700">
    <property type="term" value="F:DNA-binding transcription factor activity"/>
    <property type="evidence" value="ECO:0007669"/>
    <property type="project" value="TreeGrafter"/>
</dbReference>
<dbReference type="PROSITE" id="PS50977">
    <property type="entry name" value="HTH_TETR_2"/>
    <property type="match status" value="1"/>
</dbReference>
<dbReference type="InterPro" id="IPR050109">
    <property type="entry name" value="HTH-type_TetR-like_transc_reg"/>
</dbReference>
<comment type="caution">
    <text evidence="4">The sequence shown here is derived from an EMBL/GenBank/DDBJ whole genome shotgun (WGS) entry which is preliminary data.</text>
</comment>
<dbReference type="SUPFAM" id="SSF48498">
    <property type="entry name" value="Tetracyclin repressor-like, C-terminal domain"/>
    <property type="match status" value="1"/>
</dbReference>
<dbReference type="OrthoDB" id="3687980at2"/>
<dbReference type="InterPro" id="IPR036271">
    <property type="entry name" value="Tet_transcr_reg_TetR-rel_C_sf"/>
</dbReference>
<keyword evidence="5" id="KW-1185">Reference proteome</keyword>
<evidence type="ECO:0000313" key="4">
    <source>
        <dbReference type="EMBL" id="RFU88364.1"/>
    </source>
</evidence>
<dbReference type="Proteomes" id="UP000263094">
    <property type="component" value="Unassembled WGS sequence"/>
</dbReference>
<dbReference type="Gene3D" id="1.10.357.10">
    <property type="entry name" value="Tetracycline Repressor, domain 2"/>
    <property type="match status" value="1"/>
</dbReference>
<dbReference type="PANTHER" id="PTHR30055">
    <property type="entry name" value="HTH-TYPE TRANSCRIPTIONAL REGULATOR RUTR"/>
    <property type="match status" value="1"/>
</dbReference>
<sequence>MSPKQQRGEETAGRLLDAALRLYAEAGEQGITVSALTRASGVSLGSLYHHFGSVDGLLNALLVRWLGRLLEALGAAIAGCGTARSGVQALIGGYFTFVREHPDAARLLHSAYADRQGMADTRRLRDAQEARLSPLAEWLHGRVAAGELAPLPAPLLEALIMGPVVAVARRWVSGLDDVDLDEAAAVLPDRIWSSVGRS</sequence>
<feature type="domain" description="HTH tetR-type" evidence="3">
    <location>
        <begin position="9"/>
        <end position="69"/>
    </location>
</feature>
<dbReference type="PANTHER" id="PTHR30055:SF187">
    <property type="entry name" value="TRANSCRIPTIONAL REGULATORY PROTEIN"/>
    <property type="match status" value="1"/>
</dbReference>
<evidence type="ECO:0000259" key="3">
    <source>
        <dbReference type="PROSITE" id="PS50977"/>
    </source>
</evidence>
<accession>A0A372MBN2</accession>
<dbReference type="InterPro" id="IPR001647">
    <property type="entry name" value="HTH_TetR"/>
</dbReference>
<evidence type="ECO:0000313" key="5">
    <source>
        <dbReference type="Proteomes" id="UP000263094"/>
    </source>
</evidence>
<protein>
    <submittedName>
        <fullName evidence="4">TetR/AcrR family transcriptional regulator</fullName>
    </submittedName>
</protein>
<dbReference type="RefSeq" id="WP_128554153.1">
    <property type="nucleotide sequence ID" value="NZ_QUAK01000013.1"/>
</dbReference>
<dbReference type="Pfam" id="PF00440">
    <property type="entry name" value="TetR_N"/>
    <property type="match status" value="1"/>
</dbReference>
<name>A0A372MBN2_9ACTN</name>
<evidence type="ECO:0000256" key="1">
    <source>
        <dbReference type="ARBA" id="ARBA00023125"/>
    </source>
</evidence>
<feature type="DNA-binding region" description="H-T-H motif" evidence="2">
    <location>
        <begin position="32"/>
        <end position="51"/>
    </location>
</feature>
<evidence type="ECO:0000256" key="2">
    <source>
        <dbReference type="PROSITE-ProRule" id="PRU00335"/>
    </source>
</evidence>
<proteinExistence type="predicted"/>
<dbReference type="PRINTS" id="PR00455">
    <property type="entry name" value="HTHTETR"/>
</dbReference>
<keyword evidence="1 2" id="KW-0238">DNA-binding</keyword>
<reference evidence="4 5" key="1">
    <citation type="submission" date="2018-08" db="EMBL/GenBank/DDBJ databases">
        <title>Isolation, diversity and antifungal activity of Actinobacteria from wheat.</title>
        <authorList>
            <person name="Han C."/>
        </authorList>
    </citation>
    <scope>NUCLEOTIDE SEQUENCE [LARGE SCALE GENOMIC DNA]</scope>
    <source>
        <strain evidence="4 5">NEAU-YY421</strain>
    </source>
</reference>
<dbReference type="InterPro" id="IPR009057">
    <property type="entry name" value="Homeodomain-like_sf"/>
</dbReference>
<dbReference type="EMBL" id="QUAK01000013">
    <property type="protein sequence ID" value="RFU88364.1"/>
    <property type="molecule type" value="Genomic_DNA"/>
</dbReference>